<protein>
    <recommendedName>
        <fullName evidence="4">Rab9 effector protein with kelch motifs</fullName>
    </recommendedName>
</protein>
<comment type="caution">
    <text evidence="5">The sequence shown here is derived from an EMBL/GenBank/DDBJ whole genome shotgun (WGS) entry which is preliminary data.</text>
</comment>
<evidence type="ECO:0000313" key="5">
    <source>
        <dbReference type="EMBL" id="KAK4472310.1"/>
    </source>
</evidence>
<dbReference type="InterPro" id="IPR052124">
    <property type="entry name" value="Rab9_kelch_effector"/>
</dbReference>
<dbReference type="InterPro" id="IPR015915">
    <property type="entry name" value="Kelch-typ_b-propeller"/>
</dbReference>
<name>A0AAE1ZDY0_SCHME</name>
<dbReference type="PANTHER" id="PTHR46647:SF1">
    <property type="entry name" value="RAB9 EFFECTOR PROTEIN WITH KELCH MOTIFS"/>
    <property type="match status" value="1"/>
</dbReference>
<dbReference type="AlphaFoldDB" id="A0AAE1ZDY0"/>
<dbReference type="Proteomes" id="UP001292079">
    <property type="component" value="Unassembled WGS sequence"/>
</dbReference>
<evidence type="ECO:0000256" key="1">
    <source>
        <dbReference type="ARBA" id="ARBA00022441"/>
    </source>
</evidence>
<dbReference type="Pfam" id="PF24681">
    <property type="entry name" value="Kelch_KLHDC2_KLHL20_DRC7"/>
    <property type="match status" value="1"/>
</dbReference>
<evidence type="ECO:0000256" key="2">
    <source>
        <dbReference type="ARBA" id="ARBA00022737"/>
    </source>
</evidence>
<sequence length="456" mass="51005">MDKLLGKLSTHYSWCAVSRFLEVNWPLGRVGHTAHALYANCEHDDNRPLIIIIGGADTIEVFNEAYIFDIISFKWYTVNVPQTIDFPSLGRYEHSSAILSSRELLIFGGATKAGSLSQLLRLQIDCLSTVKDSSICEVEQITACISQDHINTNIQQFTYLPRTQHSSVSITEYDQLLVFSGGGVGSQTVADDKVHMYDSVTNSWNIIPVEGTPPCSRLGHLILYESPNQITFNCERIPKGKMFIHGGMLNEVLLDDIYALHFTSQADNNSPFKGVWDKLYPVNELPSFTISNDMAEDECKYLNSRCVGFAQNTSPVPRAAHGGTILTNKIHSLDTSKLLIFGGLSVNGALNDMFCFDTSVKQWTEINYNTSVLPSPRLDFAYCTFSLVVKKDTTENSPMKITMKSLRENQFPDNADKSNDNNITDEYCQVYLFIHGGMDTHGTVFDDAFLILLSEY</sequence>
<evidence type="ECO:0000313" key="6">
    <source>
        <dbReference type="Proteomes" id="UP001292079"/>
    </source>
</evidence>
<gene>
    <name evidence="5" type="ORF">MN116_003575</name>
</gene>
<dbReference type="Gene3D" id="2.120.10.80">
    <property type="entry name" value="Kelch-type beta propeller"/>
    <property type="match status" value="2"/>
</dbReference>
<keyword evidence="6" id="KW-1185">Reference proteome</keyword>
<organism evidence="5 6">
    <name type="scientific">Schistosoma mekongi</name>
    <name type="common">Parasitic worm</name>
    <dbReference type="NCBI Taxonomy" id="38744"/>
    <lineage>
        <taxon>Eukaryota</taxon>
        <taxon>Metazoa</taxon>
        <taxon>Spiralia</taxon>
        <taxon>Lophotrochozoa</taxon>
        <taxon>Platyhelminthes</taxon>
        <taxon>Trematoda</taxon>
        <taxon>Digenea</taxon>
        <taxon>Strigeidida</taxon>
        <taxon>Schistosomatoidea</taxon>
        <taxon>Schistosomatidae</taxon>
        <taxon>Schistosoma</taxon>
    </lineage>
</organism>
<dbReference type="SUPFAM" id="SSF117281">
    <property type="entry name" value="Kelch motif"/>
    <property type="match status" value="1"/>
</dbReference>
<evidence type="ECO:0000256" key="4">
    <source>
        <dbReference type="ARBA" id="ARBA00039295"/>
    </source>
</evidence>
<proteinExistence type="predicted"/>
<dbReference type="PANTHER" id="PTHR46647">
    <property type="entry name" value="RAB9 EFFECTOR PROTEIN WITH KELCH MOTIFS"/>
    <property type="match status" value="1"/>
</dbReference>
<reference evidence="5" key="2">
    <citation type="journal article" date="2023" name="Infect Dis Poverty">
        <title>Chromosome-scale genome of the human blood fluke Schistosoma mekongi and its implications for public health.</title>
        <authorList>
            <person name="Zhou M."/>
            <person name="Xu L."/>
            <person name="Xu D."/>
            <person name="Chen W."/>
            <person name="Khan J."/>
            <person name="Hu Y."/>
            <person name="Huang H."/>
            <person name="Wei H."/>
            <person name="Zhang Y."/>
            <person name="Chusongsang P."/>
            <person name="Tanasarnprasert K."/>
            <person name="Hu X."/>
            <person name="Limpanont Y."/>
            <person name="Lv Z."/>
        </authorList>
    </citation>
    <scope>NUCLEOTIDE SEQUENCE</scope>
    <source>
        <strain evidence="5">LV_2022a</strain>
    </source>
</reference>
<keyword evidence="2" id="KW-0677">Repeat</keyword>
<comment type="function">
    <text evidence="3">Rab9 effector required for endosome to trans-Golgi network (TGN) transport.</text>
</comment>
<accession>A0AAE1ZDY0</accession>
<dbReference type="EMBL" id="JALJAT010000002">
    <property type="protein sequence ID" value="KAK4472310.1"/>
    <property type="molecule type" value="Genomic_DNA"/>
</dbReference>
<reference evidence="5" key="1">
    <citation type="submission" date="2022-04" db="EMBL/GenBank/DDBJ databases">
        <authorList>
            <person name="Xu L."/>
            <person name="Lv Z."/>
        </authorList>
    </citation>
    <scope>NUCLEOTIDE SEQUENCE</scope>
    <source>
        <strain evidence="5">LV_2022a</strain>
    </source>
</reference>
<keyword evidence="1" id="KW-0880">Kelch repeat</keyword>
<evidence type="ECO:0000256" key="3">
    <source>
        <dbReference type="ARBA" id="ARBA00037224"/>
    </source>
</evidence>